<reference evidence="3" key="1">
    <citation type="submission" date="2017-03" db="EMBL/GenBank/DDBJ databases">
        <authorList>
            <person name="Sharma R."/>
            <person name="Thines M."/>
        </authorList>
    </citation>
    <scope>NUCLEOTIDE SEQUENCE [LARGE SCALE GENOMIC DNA]</scope>
</reference>
<dbReference type="SUPFAM" id="SSF56672">
    <property type="entry name" value="DNA/RNA polymerases"/>
    <property type="match status" value="1"/>
</dbReference>
<dbReference type="InterPro" id="IPR043502">
    <property type="entry name" value="DNA/RNA_pol_sf"/>
</dbReference>
<dbReference type="Pfam" id="PF07727">
    <property type="entry name" value="RVT_2"/>
    <property type="match status" value="1"/>
</dbReference>
<keyword evidence="3" id="KW-1185">Reference proteome</keyword>
<feature type="domain" description="Reverse transcriptase Ty1/copia-type" evidence="1">
    <location>
        <begin position="4"/>
        <end position="178"/>
    </location>
</feature>
<protein>
    <submittedName>
        <fullName evidence="2">Gag-pol polyprotein</fullName>
    </submittedName>
</protein>
<dbReference type="InterPro" id="IPR013103">
    <property type="entry name" value="RVT_2"/>
</dbReference>
<accession>A0A1W5CWQ2</accession>
<dbReference type="EMBL" id="FWEW01000523">
    <property type="protein sequence ID" value="SLM35089.1"/>
    <property type="molecule type" value="Genomic_DNA"/>
</dbReference>
<evidence type="ECO:0000313" key="2">
    <source>
        <dbReference type="EMBL" id="SLM35089.1"/>
    </source>
</evidence>
<sequence length="183" mass="20758">MSYKAIFAIATALGLYVEQMNVKTAFLYGDINEEIYVEQSNGLDQILDKVCLLKKALYGLKQSPRICYNTLAEFLKGLGFHELSSDLGVFTQGNYYVAVYVDDLLFVGHKKPEIKKVKQSLNKRFKMTDLGPCSYYLGMSIRRDLVNWALFLGQRAYLDKVICDFGMAECKPVSLPINPNIKL</sequence>
<dbReference type="Proteomes" id="UP000192927">
    <property type="component" value="Unassembled WGS sequence"/>
</dbReference>
<dbReference type="AlphaFoldDB" id="A0A1W5CWQ2"/>
<organism evidence="2 3">
    <name type="scientific">Lasallia pustulata</name>
    <dbReference type="NCBI Taxonomy" id="136370"/>
    <lineage>
        <taxon>Eukaryota</taxon>
        <taxon>Fungi</taxon>
        <taxon>Dikarya</taxon>
        <taxon>Ascomycota</taxon>
        <taxon>Pezizomycotina</taxon>
        <taxon>Lecanoromycetes</taxon>
        <taxon>OSLEUM clade</taxon>
        <taxon>Umbilicariomycetidae</taxon>
        <taxon>Umbilicariales</taxon>
        <taxon>Umbilicariaceae</taxon>
        <taxon>Lasallia</taxon>
    </lineage>
</organism>
<evidence type="ECO:0000259" key="1">
    <source>
        <dbReference type="Pfam" id="PF07727"/>
    </source>
</evidence>
<evidence type="ECO:0000313" key="3">
    <source>
        <dbReference type="Proteomes" id="UP000192927"/>
    </source>
</evidence>
<name>A0A1W5CWQ2_9LECA</name>
<proteinExistence type="predicted"/>